<organism evidence="13 14">
    <name type="scientific">Thiohalobacter thiocyanaticus</name>
    <dbReference type="NCBI Taxonomy" id="585455"/>
    <lineage>
        <taxon>Bacteria</taxon>
        <taxon>Pseudomonadati</taxon>
        <taxon>Pseudomonadota</taxon>
        <taxon>Gammaproteobacteria</taxon>
        <taxon>Thiohalobacterales</taxon>
        <taxon>Thiohalobacteraceae</taxon>
        <taxon>Thiohalobacter</taxon>
    </lineage>
</organism>
<evidence type="ECO:0000256" key="12">
    <source>
        <dbReference type="SAM" id="Phobius"/>
    </source>
</evidence>
<keyword evidence="9 12" id="KW-0472">Membrane</keyword>
<evidence type="ECO:0000256" key="6">
    <source>
        <dbReference type="ARBA" id="ARBA00023002"/>
    </source>
</evidence>
<comment type="catalytic activity">
    <reaction evidence="11">
        <text>Fe(II)-heme o + 2 A + H2O = Fe(II)-heme a + 2 AH2</text>
        <dbReference type="Rhea" id="RHEA:63388"/>
        <dbReference type="ChEBI" id="CHEBI:13193"/>
        <dbReference type="ChEBI" id="CHEBI:15377"/>
        <dbReference type="ChEBI" id="CHEBI:17499"/>
        <dbReference type="ChEBI" id="CHEBI:60530"/>
        <dbReference type="ChEBI" id="CHEBI:61715"/>
        <dbReference type="EC" id="1.17.99.9"/>
    </reaction>
    <physiologicalReaction direction="left-to-right" evidence="11">
        <dbReference type="Rhea" id="RHEA:63389"/>
    </physiologicalReaction>
</comment>
<dbReference type="GO" id="GO:0006784">
    <property type="term" value="P:heme A biosynthetic process"/>
    <property type="evidence" value="ECO:0007669"/>
    <property type="project" value="InterPro"/>
</dbReference>
<keyword evidence="3 12" id="KW-0812">Transmembrane</keyword>
<dbReference type="KEGG" id="ttc:FOKN1_0546"/>
<keyword evidence="4" id="KW-0479">Metal-binding</keyword>
<reference evidence="13 14" key="1">
    <citation type="submission" date="2017-05" db="EMBL/GenBank/DDBJ databases">
        <title>Thiocyanate degradation by Thiohalobacter thiocyanaticus FOKN1.</title>
        <authorList>
            <person name="Oshiki M."/>
            <person name="Fukushima T."/>
            <person name="Kawano S."/>
            <person name="Nakagawa J."/>
        </authorList>
    </citation>
    <scope>NUCLEOTIDE SEQUENCE [LARGE SCALE GENOMIC DNA]</scope>
    <source>
        <strain evidence="13 14">FOKN1</strain>
    </source>
</reference>
<keyword evidence="8" id="KW-0350">Heme biosynthesis</keyword>
<evidence type="ECO:0000256" key="7">
    <source>
        <dbReference type="ARBA" id="ARBA00023004"/>
    </source>
</evidence>
<evidence type="ECO:0000256" key="2">
    <source>
        <dbReference type="ARBA" id="ARBA00004141"/>
    </source>
</evidence>
<sequence>MTEQQTRNRIIAWWLFLCCAMVFSMIVLGGLTRLTGSGLSMVEWDPIFGILPPLNEAEWQEVFDKYRGSPEYLHVNAGMSLEGFKSIYWYEFAHRLFGRTIGTVFLLPFLFFLWRGWIQRPLIPKLAALFVLGGLQGVLGWYMVMSGLVDRPHVSQYRLTAHLMLAVLIYAWMFWLALDLYHNRADHRWRAGVRFGWPALGLILLTIASGGLVAGLKAGLAYNTFPLMDGRLLPEVMFPFEPWWRNFFDHVATVQFDHRLLALTTFSVILLGWLLTRPGLPPGRARLSLHLLALMALVQVSLGIATLLHQVPVNLASAHQAGAILLLTLAIIHLHALTQAAPPGSD</sequence>
<dbReference type="InterPro" id="IPR023754">
    <property type="entry name" value="HemeA_Synthase_type2"/>
</dbReference>
<name>A0A1Z4VMV5_9GAMM</name>
<feature type="transmembrane region" description="Helical" evidence="12">
    <location>
        <begin position="96"/>
        <end position="114"/>
    </location>
</feature>
<accession>A0A1Z4VMV5</accession>
<feature type="transmembrane region" description="Helical" evidence="12">
    <location>
        <begin position="12"/>
        <end position="31"/>
    </location>
</feature>
<keyword evidence="14" id="KW-1185">Reference proteome</keyword>
<comment type="subcellular location">
    <subcellularLocation>
        <location evidence="2">Membrane</location>
        <topology evidence="2">Multi-pass membrane protein</topology>
    </subcellularLocation>
</comment>
<feature type="transmembrane region" description="Helical" evidence="12">
    <location>
        <begin position="258"/>
        <end position="275"/>
    </location>
</feature>
<dbReference type="HAMAP" id="MF_01665">
    <property type="entry name" value="HemeA_synth_type2"/>
    <property type="match status" value="1"/>
</dbReference>
<dbReference type="RefSeq" id="WP_096364478.1">
    <property type="nucleotide sequence ID" value="NZ_AP018052.1"/>
</dbReference>
<dbReference type="OrthoDB" id="9793156at2"/>
<feature type="transmembrane region" description="Helical" evidence="12">
    <location>
        <begin position="126"/>
        <end position="144"/>
    </location>
</feature>
<keyword evidence="5 12" id="KW-1133">Transmembrane helix</keyword>
<dbReference type="PANTHER" id="PTHR23289">
    <property type="entry name" value="CYTOCHROME C OXIDASE ASSEMBLY PROTEIN COX15"/>
    <property type="match status" value="1"/>
</dbReference>
<feature type="transmembrane region" description="Helical" evidence="12">
    <location>
        <begin position="287"/>
        <end position="308"/>
    </location>
</feature>
<evidence type="ECO:0000256" key="1">
    <source>
        <dbReference type="ARBA" id="ARBA00001970"/>
    </source>
</evidence>
<comment type="cofactor">
    <cofactor evidence="1">
        <name>heme b</name>
        <dbReference type="ChEBI" id="CHEBI:60344"/>
    </cofactor>
</comment>
<feature type="transmembrane region" description="Helical" evidence="12">
    <location>
        <begin position="320"/>
        <end position="338"/>
    </location>
</feature>
<evidence type="ECO:0000313" key="13">
    <source>
        <dbReference type="EMBL" id="BAZ92950.1"/>
    </source>
</evidence>
<proteinExistence type="inferred from homology"/>
<evidence type="ECO:0000313" key="14">
    <source>
        <dbReference type="Proteomes" id="UP000218765"/>
    </source>
</evidence>
<keyword evidence="7" id="KW-0408">Iron</keyword>
<dbReference type="Pfam" id="PF02628">
    <property type="entry name" value="COX15-CtaA"/>
    <property type="match status" value="1"/>
</dbReference>
<dbReference type="PANTHER" id="PTHR23289:SF2">
    <property type="entry name" value="CYTOCHROME C OXIDASE ASSEMBLY PROTEIN COX15 HOMOLOG"/>
    <property type="match status" value="1"/>
</dbReference>
<dbReference type="GO" id="GO:0016020">
    <property type="term" value="C:membrane"/>
    <property type="evidence" value="ECO:0007669"/>
    <property type="project" value="UniProtKB-SubCell"/>
</dbReference>
<evidence type="ECO:0000256" key="8">
    <source>
        <dbReference type="ARBA" id="ARBA00023133"/>
    </source>
</evidence>
<keyword evidence="6" id="KW-0560">Oxidoreductase</keyword>
<evidence type="ECO:0000256" key="10">
    <source>
        <dbReference type="ARBA" id="ARBA00044501"/>
    </source>
</evidence>
<evidence type="ECO:0000256" key="5">
    <source>
        <dbReference type="ARBA" id="ARBA00022989"/>
    </source>
</evidence>
<dbReference type="InterPro" id="IPR003780">
    <property type="entry name" value="COX15/CtaA_fam"/>
</dbReference>
<feature type="transmembrane region" description="Helical" evidence="12">
    <location>
        <begin position="159"/>
        <end position="178"/>
    </location>
</feature>
<dbReference type="GO" id="GO:0046872">
    <property type="term" value="F:metal ion binding"/>
    <property type="evidence" value="ECO:0007669"/>
    <property type="project" value="UniProtKB-KW"/>
</dbReference>
<gene>
    <name evidence="13" type="ORF">FOKN1_0546</name>
</gene>
<evidence type="ECO:0000256" key="11">
    <source>
        <dbReference type="ARBA" id="ARBA00048044"/>
    </source>
</evidence>
<comment type="pathway">
    <text evidence="10">Porphyrin-containing compound metabolism; heme A biosynthesis; heme A from heme O: step 1/1.</text>
</comment>
<dbReference type="EMBL" id="AP018052">
    <property type="protein sequence ID" value="BAZ92950.1"/>
    <property type="molecule type" value="Genomic_DNA"/>
</dbReference>
<dbReference type="Proteomes" id="UP000218765">
    <property type="component" value="Chromosome"/>
</dbReference>
<evidence type="ECO:0000256" key="9">
    <source>
        <dbReference type="ARBA" id="ARBA00023136"/>
    </source>
</evidence>
<protein>
    <submittedName>
        <fullName evidence="13">Heme A synthase</fullName>
    </submittedName>
</protein>
<evidence type="ECO:0000256" key="4">
    <source>
        <dbReference type="ARBA" id="ARBA00022723"/>
    </source>
</evidence>
<dbReference type="AlphaFoldDB" id="A0A1Z4VMV5"/>
<evidence type="ECO:0000256" key="3">
    <source>
        <dbReference type="ARBA" id="ARBA00022692"/>
    </source>
</evidence>
<feature type="transmembrane region" description="Helical" evidence="12">
    <location>
        <begin position="199"/>
        <end position="222"/>
    </location>
</feature>
<dbReference type="GO" id="GO:0120547">
    <property type="term" value="F:heme A synthase activity"/>
    <property type="evidence" value="ECO:0007669"/>
    <property type="project" value="UniProtKB-EC"/>
</dbReference>
<dbReference type="GO" id="GO:0016653">
    <property type="term" value="F:oxidoreductase activity, acting on NAD(P)H, heme protein as acceptor"/>
    <property type="evidence" value="ECO:0007669"/>
    <property type="project" value="TreeGrafter"/>
</dbReference>